<feature type="compositionally biased region" description="Basic residues" evidence="1">
    <location>
        <begin position="93"/>
        <end position="105"/>
    </location>
</feature>
<feature type="compositionally biased region" description="Low complexity" evidence="1">
    <location>
        <begin position="75"/>
        <end position="85"/>
    </location>
</feature>
<feature type="region of interest" description="Disordered" evidence="1">
    <location>
        <begin position="37"/>
        <end position="107"/>
    </location>
</feature>
<dbReference type="AlphaFoldDB" id="A0A516RJ29"/>
<gene>
    <name evidence="2" type="ORF">FH965_38165</name>
</gene>
<name>A0A516RJ29_STRST</name>
<evidence type="ECO:0000313" key="2">
    <source>
        <dbReference type="EMBL" id="QDQ15663.1"/>
    </source>
</evidence>
<dbReference type="Proteomes" id="UP000316806">
    <property type="component" value="Chromosome"/>
</dbReference>
<reference evidence="2 3" key="1">
    <citation type="journal article" date="2019" name="J. Ind. Microbiol. Biotechnol.">
        <title>The complete genomic sequence of Streptomyces spectabilis NRRL-2792 and identification of secondary metabolite biosynthetic gene clusters.</title>
        <authorList>
            <person name="Sinha A."/>
            <person name="Phillips-Salemka S."/>
            <person name="Niraula T.A."/>
            <person name="Short K.A."/>
            <person name="Niraula N.P."/>
        </authorList>
    </citation>
    <scope>NUCLEOTIDE SEQUENCE [LARGE SCALE GENOMIC DNA]</scope>
    <source>
        <strain evidence="2 3">NRRL 2792</strain>
    </source>
</reference>
<evidence type="ECO:0000256" key="1">
    <source>
        <dbReference type="SAM" id="MobiDB-lite"/>
    </source>
</evidence>
<organism evidence="2 3">
    <name type="scientific">Streptomyces spectabilis</name>
    <dbReference type="NCBI Taxonomy" id="68270"/>
    <lineage>
        <taxon>Bacteria</taxon>
        <taxon>Bacillati</taxon>
        <taxon>Actinomycetota</taxon>
        <taxon>Actinomycetes</taxon>
        <taxon>Kitasatosporales</taxon>
        <taxon>Streptomycetaceae</taxon>
        <taxon>Streptomyces</taxon>
    </lineage>
</organism>
<protein>
    <submittedName>
        <fullName evidence="2">Uncharacterized protein</fullName>
    </submittedName>
</protein>
<accession>A0A516RJ29</accession>
<evidence type="ECO:0000313" key="3">
    <source>
        <dbReference type="Proteomes" id="UP000316806"/>
    </source>
</evidence>
<dbReference type="EMBL" id="CP040916">
    <property type="protein sequence ID" value="QDQ15663.1"/>
    <property type="molecule type" value="Genomic_DNA"/>
</dbReference>
<dbReference type="RefSeq" id="WP_144322865.1">
    <property type="nucleotide sequence ID" value="NZ_CP040916.1"/>
</dbReference>
<sequence length="118" mass="12460">MRGSLLAVMVLCALAHGPLDENHGPERPPVAIAVAVPTAGEAAPHSPHRHHGSEECAPDGPLRTPVAPALDQPPTGTGALTAAAAFPVLSGPKPRRTQRRRRTRTGRTALVRTARWRI</sequence>
<proteinExistence type="predicted"/>